<evidence type="ECO:0000313" key="8">
    <source>
        <dbReference type="Proteomes" id="UP000003457"/>
    </source>
</evidence>
<feature type="transmembrane region" description="Helical" evidence="6">
    <location>
        <begin position="79"/>
        <end position="108"/>
    </location>
</feature>
<sequence length="397" mass="44712">MRQIRFVITRIRESVQHIRRNSFSMATSILYLLCLFIFLIDETRLEIMPAYAHWNTMLCIGEVVVFLLAATWKIPGSWLVILTSWIGLVTPFHVSAALIFGCMLAITLLGFNRLSYGISAVLLYFALHISVTYARHMPINRSDALLLLMTLMLCCFAGSILHRSQINADRLRQLMQLKHRQKAAIELHDRTCNNLTYAIRLIDERAHTQPSKTDMQEIRTVLQKSLSQTRKVISYLAADDSAETVPLTNNTHQLRQLDSIISEARHRLGQLSFQGEIINSITDLQCLSEENGELLFDILNELFSNIIKHADPEQGYFVTLGNPGKDIVISVCDAPINSRSESEEPTTIGLLRYQEILQAHGGSMTIRSANHLWTATVTIPLINTSTSAATTGTQCNE</sequence>
<feature type="transmembrane region" description="Helical" evidence="6">
    <location>
        <begin position="21"/>
        <end position="40"/>
    </location>
</feature>
<keyword evidence="6" id="KW-0812">Transmembrane</keyword>
<dbReference type="AlphaFoldDB" id="A0AB72Z1I8"/>
<dbReference type="GO" id="GO:0004673">
    <property type="term" value="F:protein histidine kinase activity"/>
    <property type="evidence" value="ECO:0007669"/>
    <property type="project" value="UniProtKB-EC"/>
</dbReference>
<organism evidence="7 8">
    <name type="scientific">Bifidobacterium dentium JCVIHMP022</name>
    <dbReference type="NCBI Taxonomy" id="553191"/>
    <lineage>
        <taxon>Bacteria</taxon>
        <taxon>Bacillati</taxon>
        <taxon>Actinomycetota</taxon>
        <taxon>Actinomycetes</taxon>
        <taxon>Bifidobacteriales</taxon>
        <taxon>Bifidobacteriaceae</taxon>
        <taxon>Bifidobacterium</taxon>
    </lineage>
</organism>
<comment type="catalytic activity">
    <reaction evidence="1">
        <text>ATP + protein L-histidine = ADP + protein N-phospho-L-histidine.</text>
        <dbReference type="EC" id="2.7.13.3"/>
    </reaction>
</comment>
<dbReference type="Gene3D" id="3.30.565.10">
    <property type="entry name" value="Histidine kinase-like ATPase, C-terminal domain"/>
    <property type="match status" value="1"/>
</dbReference>
<protein>
    <recommendedName>
        <fullName evidence="2">histidine kinase</fullName>
        <ecNumber evidence="2">2.7.13.3</ecNumber>
    </recommendedName>
</protein>
<evidence type="ECO:0000313" key="7">
    <source>
        <dbReference type="EMBL" id="EFO77994.1"/>
    </source>
</evidence>
<reference evidence="7 8" key="1">
    <citation type="submission" date="2010-10" db="EMBL/GenBank/DDBJ databases">
        <authorList>
            <person name="Durkin A.S."/>
            <person name="Madupu R."/>
            <person name="Torralba M."/>
            <person name="Gillis M."/>
            <person name="Methe B."/>
            <person name="Sutton G."/>
            <person name="Nelson K.E."/>
        </authorList>
    </citation>
    <scope>NUCLEOTIDE SEQUENCE [LARGE SCALE GENOMIC DNA]</scope>
    <source>
        <strain evidence="7 8">JCVIHMP022</strain>
    </source>
</reference>
<dbReference type="GO" id="GO:0000160">
    <property type="term" value="P:phosphorelay signal transduction system"/>
    <property type="evidence" value="ECO:0007669"/>
    <property type="project" value="UniProtKB-KW"/>
</dbReference>
<keyword evidence="4 7" id="KW-0418">Kinase</keyword>
<evidence type="ECO:0000256" key="6">
    <source>
        <dbReference type="SAM" id="Phobius"/>
    </source>
</evidence>
<dbReference type="RefSeq" id="WP_003844300.1">
    <property type="nucleotide sequence ID" value="NZ_AEHJ01000016.1"/>
</dbReference>
<comment type="caution">
    <text evidence="7">The sequence shown here is derived from an EMBL/GenBank/DDBJ whole genome shotgun (WGS) entry which is preliminary data.</text>
</comment>
<evidence type="ECO:0000256" key="2">
    <source>
        <dbReference type="ARBA" id="ARBA00012438"/>
    </source>
</evidence>
<feature type="transmembrane region" description="Helical" evidence="6">
    <location>
        <begin position="114"/>
        <end position="133"/>
    </location>
</feature>
<dbReference type="EC" id="2.7.13.3" evidence="2"/>
<dbReference type="SUPFAM" id="SSF55874">
    <property type="entry name" value="ATPase domain of HSP90 chaperone/DNA topoisomerase II/histidine kinase"/>
    <property type="match status" value="1"/>
</dbReference>
<dbReference type="InterPro" id="IPR036890">
    <property type="entry name" value="HATPase_C_sf"/>
</dbReference>
<dbReference type="PANTHER" id="PTHR24421:SF10">
    <property type="entry name" value="NITRATE_NITRITE SENSOR PROTEIN NARQ"/>
    <property type="match status" value="1"/>
</dbReference>
<evidence type="ECO:0000256" key="4">
    <source>
        <dbReference type="ARBA" id="ARBA00022777"/>
    </source>
</evidence>
<feature type="transmembrane region" description="Helical" evidence="6">
    <location>
        <begin position="52"/>
        <end position="72"/>
    </location>
</feature>
<keyword evidence="5" id="KW-0902">Two-component regulatory system</keyword>
<keyword evidence="3" id="KW-0808">Transferase</keyword>
<gene>
    <name evidence="7" type="ORF">HMPREF9003_1903</name>
</gene>
<proteinExistence type="predicted"/>
<dbReference type="Proteomes" id="UP000003457">
    <property type="component" value="Unassembled WGS sequence"/>
</dbReference>
<dbReference type="PANTHER" id="PTHR24421">
    <property type="entry name" value="NITRATE/NITRITE SENSOR PROTEIN NARX-RELATED"/>
    <property type="match status" value="1"/>
</dbReference>
<dbReference type="InterPro" id="IPR050482">
    <property type="entry name" value="Sensor_HK_TwoCompSys"/>
</dbReference>
<evidence type="ECO:0000256" key="5">
    <source>
        <dbReference type="ARBA" id="ARBA00023012"/>
    </source>
</evidence>
<evidence type="ECO:0000256" key="1">
    <source>
        <dbReference type="ARBA" id="ARBA00000085"/>
    </source>
</evidence>
<evidence type="ECO:0000256" key="3">
    <source>
        <dbReference type="ARBA" id="ARBA00022679"/>
    </source>
</evidence>
<feature type="transmembrane region" description="Helical" evidence="6">
    <location>
        <begin position="145"/>
        <end position="162"/>
    </location>
</feature>
<keyword evidence="6" id="KW-1133">Transmembrane helix</keyword>
<accession>A0AB72Z1I8</accession>
<name>A0AB72Z1I8_9BIFI</name>
<dbReference type="EMBL" id="AEHJ01000016">
    <property type="protein sequence ID" value="EFO77994.1"/>
    <property type="molecule type" value="Genomic_DNA"/>
</dbReference>
<keyword evidence="6" id="KW-0472">Membrane</keyword>